<sequence>MISSEHEETNLEFQPNYMSSELTNNEPIKATLWVFLTYLQEFVFNNLQSGLNTHNSAHISYSESKSVHDYLHDTDSIKSNTSYLQNKSIYDNLNDTNNIRSSASSDSESSKSFFEIQDNVLLHMENMLIEQCVILLQRLRHLCEHVVVILQTLTMQ</sequence>
<dbReference type="EMBL" id="GL768586">
    <property type="protein sequence ID" value="EFZ11183.1"/>
    <property type="molecule type" value="Genomic_DNA"/>
</dbReference>
<feature type="non-terminal residue" evidence="1">
    <location>
        <position position="156"/>
    </location>
</feature>
<organism>
    <name type="scientific">Solenopsis invicta</name>
    <name type="common">Red imported fire ant</name>
    <name type="synonym">Solenopsis wagneri</name>
    <dbReference type="NCBI Taxonomy" id="13686"/>
    <lineage>
        <taxon>Eukaryota</taxon>
        <taxon>Metazoa</taxon>
        <taxon>Ecdysozoa</taxon>
        <taxon>Arthropoda</taxon>
        <taxon>Hexapoda</taxon>
        <taxon>Insecta</taxon>
        <taxon>Pterygota</taxon>
        <taxon>Neoptera</taxon>
        <taxon>Endopterygota</taxon>
        <taxon>Hymenoptera</taxon>
        <taxon>Apocrita</taxon>
        <taxon>Aculeata</taxon>
        <taxon>Formicoidea</taxon>
        <taxon>Formicidae</taxon>
        <taxon>Myrmicinae</taxon>
        <taxon>Solenopsis</taxon>
    </lineage>
</organism>
<accession>E9J7M0</accession>
<reference evidence="1" key="1">
    <citation type="journal article" date="2011" name="Proc. Natl. Acad. Sci. U.S.A.">
        <title>The genome of the fire ant Solenopsis invicta.</title>
        <authorList>
            <person name="Wurm Y."/>
            <person name="Wang J."/>
            <person name="Riba-Grognuz O."/>
            <person name="Corona M."/>
            <person name="Nygaard S."/>
            <person name="Hunt B.G."/>
            <person name="Ingram K.K."/>
            <person name="Falquet L."/>
            <person name="Nipitwattanaphon M."/>
            <person name="Gotzek D."/>
            <person name="Dijkstra M.B."/>
            <person name="Oettler J."/>
            <person name="Comtesse F."/>
            <person name="Shih C.J."/>
            <person name="Wu W.J."/>
            <person name="Yang C.C."/>
            <person name="Thomas J."/>
            <person name="Beaudoing E."/>
            <person name="Pradervand S."/>
            <person name="Flegel V."/>
            <person name="Cook E.D."/>
            <person name="Fabbretti R."/>
            <person name="Stockinger H."/>
            <person name="Long L."/>
            <person name="Farmerie W.G."/>
            <person name="Oakey J."/>
            <person name="Boomsma J.J."/>
            <person name="Pamilo P."/>
            <person name="Yi S.V."/>
            <person name="Heinze J."/>
            <person name="Goodisman M.A."/>
            <person name="Farinelli L."/>
            <person name="Harshman K."/>
            <person name="Hulo N."/>
            <person name="Cerutti L."/>
            <person name="Xenarios I."/>
            <person name="Shoemaker D."/>
            <person name="Keller L."/>
        </authorList>
    </citation>
    <scope>NUCLEOTIDE SEQUENCE [LARGE SCALE GENOMIC DNA]</scope>
</reference>
<protein>
    <submittedName>
        <fullName evidence="1">Uncharacterized protein</fullName>
    </submittedName>
</protein>
<gene>
    <name evidence="1" type="ORF">SINV_06410</name>
</gene>
<proteinExistence type="predicted"/>
<evidence type="ECO:0000313" key="1">
    <source>
        <dbReference type="EMBL" id="EFZ11183.1"/>
    </source>
</evidence>
<name>E9J7M0_SOLIN</name>
<dbReference type="HOGENOM" id="CLU_1688937_0_0_1"/>
<dbReference type="AlphaFoldDB" id="E9J7M0"/>